<dbReference type="EMBL" id="CP097503">
    <property type="protein sequence ID" value="URD78428.1"/>
    <property type="molecule type" value="Genomic_DNA"/>
</dbReference>
<sequence>MAYSDGKPERSYVNGVEVGFEWEEDGKLIVDLAWEENNCGVSEGTAEAGFLGSHRSLALIEGERLVVIWAVEKENALANSMYQDKTRAWRELRKTSVNRLSIKIAVSEGFRVDARVHDQGSKMAVRGTVPLLLRGVGDRNDGEGGTIPKATYSKLE</sequence>
<accession>A0A9E7EJZ5</accession>
<organism evidence="1 2">
    <name type="scientific">Musa troglodytarum</name>
    <name type="common">fe'i banana</name>
    <dbReference type="NCBI Taxonomy" id="320322"/>
    <lineage>
        <taxon>Eukaryota</taxon>
        <taxon>Viridiplantae</taxon>
        <taxon>Streptophyta</taxon>
        <taxon>Embryophyta</taxon>
        <taxon>Tracheophyta</taxon>
        <taxon>Spermatophyta</taxon>
        <taxon>Magnoliopsida</taxon>
        <taxon>Liliopsida</taxon>
        <taxon>Zingiberales</taxon>
        <taxon>Musaceae</taxon>
        <taxon>Musa</taxon>
    </lineage>
</organism>
<gene>
    <name evidence="1" type="ORF">MUK42_17287</name>
</gene>
<evidence type="ECO:0000313" key="2">
    <source>
        <dbReference type="Proteomes" id="UP001055439"/>
    </source>
</evidence>
<protein>
    <submittedName>
        <fullName evidence="1">Raffinose synthase or seed imbibition protein Sip1</fullName>
    </submittedName>
</protein>
<keyword evidence="2" id="KW-1185">Reference proteome</keyword>
<dbReference type="AlphaFoldDB" id="A0A9E7EJZ5"/>
<evidence type="ECO:0000313" key="1">
    <source>
        <dbReference type="EMBL" id="URD78428.1"/>
    </source>
</evidence>
<reference evidence="1" key="1">
    <citation type="submission" date="2022-05" db="EMBL/GenBank/DDBJ databases">
        <title>The Musa troglodytarum L. genome provides insights into the mechanism of non-climacteric behaviour and enrichment of carotenoids.</title>
        <authorList>
            <person name="Wang J."/>
        </authorList>
    </citation>
    <scope>NUCLEOTIDE SEQUENCE</scope>
    <source>
        <tissue evidence="1">Leaf</tissue>
    </source>
</reference>
<name>A0A9E7EJZ5_9LILI</name>
<dbReference type="Proteomes" id="UP001055439">
    <property type="component" value="Chromosome 10"/>
</dbReference>
<proteinExistence type="predicted"/>